<evidence type="ECO:0000256" key="5">
    <source>
        <dbReference type="SAM" id="SignalP"/>
    </source>
</evidence>
<keyword evidence="8" id="KW-1185">Reference proteome</keyword>
<evidence type="ECO:0000256" key="3">
    <source>
        <dbReference type="ARBA" id="ARBA00022837"/>
    </source>
</evidence>
<keyword evidence="1 5" id="KW-0732">Signal</keyword>
<feature type="compositionally biased region" description="Low complexity" evidence="4">
    <location>
        <begin position="502"/>
        <end position="512"/>
    </location>
</feature>
<evidence type="ECO:0000313" key="8">
    <source>
        <dbReference type="Proteomes" id="UP001165653"/>
    </source>
</evidence>
<dbReference type="EMBL" id="JAPDDR010000009">
    <property type="protein sequence ID" value="MCW1915535.1"/>
    <property type="molecule type" value="Genomic_DNA"/>
</dbReference>
<feature type="compositionally biased region" description="Basic and acidic residues" evidence="4">
    <location>
        <begin position="490"/>
        <end position="501"/>
    </location>
</feature>
<feature type="chain" id="PRO_5047176020" description="Calx-beta domain-containing protein" evidence="5">
    <location>
        <begin position="23"/>
        <end position="1457"/>
    </location>
</feature>
<reference evidence="7" key="1">
    <citation type="submission" date="2022-10" db="EMBL/GenBank/DDBJ databases">
        <title>Luteolibacter sp. GHJ8, whole genome shotgun sequencing project.</title>
        <authorList>
            <person name="Zhao G."/>
            <person name="Shen L."/>
        </authorList>
    </citation>
    <scope>NUCLEOTIDE SEQUENCE</scope>
    <source>
        <strain evidence="7">GHJ8</strain>
    </source>
</reference>
<gene>
    <name evidence="7" type="ORF">OJ996_18255</name>
</gene>
<dbReference type="Pfam" id="PF03160">
    <property type="entry name" value="Calx-beta"/>
    <property type="match status" value="1"/>
</dbReference>
<dbReference type="Proteomes" id="UP001165653">
    <property type="component" value="Unassembled WGS sequence"/>
</dbReference>
<name>A0ABT3G6S5_9BACT</name>
<feature type="region of interest" description="Disordered" evidence="4">
    <location>
        <begin position="489"/>
        <end position="512"/>
    </location>
</feature>
<evidence type="ECO:0000256" key="4">
    <source>
        <dbReference type="SAM" id="MobiDB-lite"/>
    </source>
</evidence>
<comment type="caution">
    <text evidence="7">The sequence shown here is derived from an EMBL/GenBank/DDBJ whole genome shotgun (WGS) entry which is preliminary data.</text>
</comment>
<keyword evidence="3" id="KW-0106">Calcium</keyword>
<proteinExistence type="predicted"/>
<dbReference type="SMART" id="SM00237">
    <property type="entry name" value="Calx_beta"/>
    <property type="match status" value="1"/>
</dbReference>
<protein>
    <recommendedName>
        <fullName evidence="6">Calx-beta domain-containing protein</fullName>
    </recommendedName>
</protein>
<dbReference type="SUPFAM" id="SSF141072">
    <property type="entry name" value="CalX-like"/>
    <property type="match status" value="1"/>
</dbReference>
<evidence type="ECO:0000313" key="7">
    <source>
        <dbReference type="EMBL" id="MCW1915535.1"/>
    </source>
</evidence>
<dbReference type="InterPro" id="IPR013783">
    <property type="entry name" value="Ig-like_fold"/>
</dbReference>
<evidence type="ECO:0000259" key="6">
    <source>
        <dbReference type="SMART" id="SM00237"/>
    </source>
</evidence>
<feature type="domain" description="Calx-beta" evidence="6">
    <location>
        <begin position="814"/>
        <end position="909"/>
    </location>
</feature>
<dbReference type="InterPro" id="IPR003644">
    <property type="entry name" value="Calx_beta"/>
</dbReference>
<keyword evidence="2" id="KW-0677">Repeat</keyword>
<dbReference type="RefSeq" id="WP_264515086.1">
    <property type="nucleotide sequence ID" value="NZ_JAPDDR010000009.1"/>
</dbReference>
<sequence length="1457" mass="150682">MKKLPSRLSAFIALATPGLTFALEHGSLNVVQLNTTNNNQTTVDPAVAVTIKPGATPGIHVRGHNRGDIDMQFGDNFATNNVNGVMITSVTENGRNNVSGGGPNGTTYATSHSEISGGGFYLPIQSTSGGTEPAGEFNINVAAAWFPYAEGWLGAHASAGSTNGGPLTTFLSHPSIRSGVGMEFTDLSGGLASLNLSALQSHGVPATSANGVLLVIGGKNEGNFALSSDNADGSFSISVKDNASNNATAYEQDGLAFAYAPVAAAGRGHVKAVGRVQSDGSSEVGSANYTITKLAGVGQWLLQIPGQTESTGTLIISADGGKPPTGVTPVPNNTDNFVCYQWDTAQSGWVIQSRDLSPATLEDGATADEDMFSFVFLTKEPAISLTHPVAGTIYPTSSGQQLTLTAAVTTATPAAVQQVNFMIDGVSVGTDSTAPYEITIPAPLPGYRFVEAFATLEGGSTVSSVSTRIIMEAPVNPATPPGSSLGIIDGGDREIDPKPPETAETPPNATPNWQTLTSTNAPLAFTAPDTTLGAPAVNINGSPVPFNSGILFATNYAGDNWFDTTTRGSIDNFVIPRNEGGNYALATTDVAQDGQTDPVTRPESSRFALGFFPYANGWTGANVNADATISSSTSLPVGIGVTNPSAGNYLITGLPLTGNMIAISSGAGTGADNVSNVGQTGISWTVVNRDNSQNVENGDFSFLYIPYETKGVYSGRILNNGTLVPLNGTLDAIGATTREVGASYEITFGDGSVINPSNTQLFITADHQAGNGGDNIYSYYAEGNKFMVFSHDLPGVSGSPQAGGFRFLAVPLNPVATVGDEVYVKTTDGLATENSTNETVQFTFTRTGNLSAPLTVNYTLSGDATSGTDYIAPSGSVSFAAGSATATVDITINTDSQFEFDETVTIALAAGSGYTATSFTASATIQNAASLVPVQTVSFQNGIGGYTGTFTKHIGKNAVADANGNPVYTNTLGSATGAFYVDGFPGHVDSADQNALVRFDGLFGTGTGQIPPGAKIAKAELVITTNTSGPGGNSPSPGPFVVDRLLVPVDANTTYAMLDGGLPGLEGVRGASSGLPVAGFGSMADGQVASSDVTSIVRYWADELAADPSSNPNMGFSIFTGGTADGWQFCTEGNTNANVRPKLVISYVTSSISTYTFAADKSVRLDPVNGTTDGSTFVTGFLDEIFNATQEAIFRFPVEFGAGVGAIPEDEEIVRAELVLTTCTQLIPEGNVNAHSPGGFSVHRMLTDWDTSISYGPSGPIPGVNISPEVSRATGMGQTSAAFFDVTNMTQAWRAGYPNHGISVRPDTTDGWQIFFPGAVANYPGAEPVLRIITAETGTATAFQLWAETKGAAGISHDSDNDRDRIPALVEYALGLDPRRHNTLPGLVDAGANFTLSFPKGTEAKSDGNLAYRIVSSTDLIEWNTETGAVNGTDSISLTVPKTGKKFFRLDVAYGTP</sequence>
<evidence type="ECO:0000256" key="1">
    <source>
        <dbReference type="ARBA" id="ARBA00022729"/>
    </source>
</evidence>
<organism evidence="7 8">
    <name type="scientific">Luteolibacter rhizosphaerae</name>
    <dbReference type="NCBI Taxonomy" id="2989719"/>
    <lineage>
        <taxon>Bacteria</taxon>
        <taxon>Pseudomonadati</taxon>
        <taxon>Verrucomicrobiota</taxon>
        <taxon>Verrucomicrobiia</taxon>
        <taxon>Verrucomicrobiales</taxon>
        <taxon>Verrucomicrobiaceae</taxon>
        <taxon>Luteolibacter</taxon>
    </lineage>
</organism>
<dbReference type="Gene3D" id="2.60.40.2030">
    <property type="match status" value="1"/>
</dbReference>
<evidence type="ECO:0000256" key="2">
    <source>
        <dbReference type="ARBA" id="ARBA00022737"/>
    </source>
</evidence>
<dbReference type="Gene3D" id="2.60.40.10">
    <property type="entry name" value="Immunoglobulins"/>
    <property type="match status" value="1"/>
</dbReference>
<dbReference type="Pfam" id="PF17957">
    <property type="entry name" value="Big_7"/>
    <property type="match status" value="1"/>
</dbReference>
<accession>A0ABT3G6S5</accession>
<feature type="signal peptide" evidence="5">
    <location>
        <begin position="1"/>
        <end position="22"/>
    </location>
</feature>
<dbReference type="InterPro" id="IPR038081">
    <property type="entry name" value="CalX-like_sf"/>
</dbReference>